<evidence type="ECO:0000313" key="3">
    <source>
        <dbReference type="EMBL" id="PIP62587.1"/>
    </source>
</evidence>
<evidence type="ECO:0000259" key="2">
    <source>
        <dbReference type="Pfam" id="PF00892"/>
    </source>
</evidence>
<dbReference type="Proteomes" id="UP000231021">
    <property type="component" value="Unassembled WGS sequence"/>
</dbReference>
<dbReference type="SUPFAM" id="SSF103481">
    <property type="entry name" value="Multidrug resistance efflux transporter EmrE"/>
    <property type="match status" value="1"/>
</dbReference>
<feature type="transmembrane region" description="Helical" evidence="1">
    <location>
        <begin position="62"/>
        <end position="81"/>
    </location>
</feature>
<feature type="transmembrane region" description="Helical" evidence="1">
    <location>
        <begin position="177"/>
        <end position="196"/>
    </location>
</feature>
<comment type="caution">
    <text evidence="3">The sequence shown here is derived from an EMBL/GenBank/DDBJ whole genome shotgun (WGS) entry which is preliminary data.</text>
</comment>
<dbReference type="GO" id="GO:0016020">
    <property type="term" value="C:membrane"/>
    <property type="evidence" value="ECO:0007669"/>
    <property type="project" value="InterPro"/>
</dbReference>
<feature type="transmembrane region" description="Helical" evidence="1">
    <location>
        <begin position="146"/>
        <end position="165"/>
    </location>
</feature>
<keyword evidence="1" id="KW-0812">Transmembrane</keyword>
<dbReference type="Pfam" id="PF00892">
    <property type="entry name" value="EamA"/>
    <property type="match status" value="1"/>
</dbReference>
<gene>
    <name evidence="3" type="ORF">COW98_03280</name>
</gene>
<feature type="transmembrane region" description="Helical" evidence="1">
    <location>
        <begin position="208"/>
        <end position="229"/>
    </location>
</feature>
<accession>A0A2H0BY38</accession>
<keyword evidence="1" id="KW-1133">Transmembrane helix</keyword>
<keyword evidence="1" id="KW-0472">Membrane</keyword>
<proteinExistence type="predicted"/>
<dbReference type="InterPro" id="IPR000620">
    <property type="entry name" value="EamA_dom"/>
</dbReference>
<feature type="transmembrane region" description="Helical" evidence="1">
    <location>
        <begin position="268"/>
        <end position="286"/>
    </location>
</feature>
<feature type="transmembrane region" description="Helical" evidence="1">
    <location>
        <begin position="116"/>
        <end position="134"/>
    </location>
</feature>
<protein>
    <recommendedName>
        <fullName evidence="2">EamA domain-containing protein</fullName>
    </recommendedName>
</protein>
<dbReference type="EMBL" id="PCTB01000062">
    <property type="protein sequence ID" value="PIP62587.1"/>
    <property type="molecule type" value="Genomic_DNA"/>
</dbReference>
<dbReference type="InterPro" id="IPR037185">
    <property type="entry name" value="EmrE-like"/>
</dbReference>
<feature type="transmembrane region" description="Helical" evidence="1">
    <location>
        <begin position="35"/>
        <end position="56"/>
    </location>
</feature>
<reference evidence="3 4" key="1">
    <citation type="submission" date="2017-09" db="EMBL/GenBank/DDBJ databases">
        <title>Depth-based differentiation of microbial function through sediment-hosted aquifers and enrichment of novel symbionts in the deep terrestrial subsurface.</title>
        <authorList>
            <person name="Probst A.J."/>
            <person name="Ladd B."/>
            <person name="Jarett J.K."/>
            <person name="Geller-Mcgrath D.E."/>
            <person name="Sieber C.M."/>
            <person name="Emerson J.B."/>
            <person name="Anantharaman K."/>
            <person name="Thomas B.C."/>
            <person name="Malmstrom R."/>
            <person name="Stieglmeier M."/>
            <person name="Klingl A."/>
            <person name="Woyke T."/>
            <person name="Ryan C.M."/>
            <person name="Banfield J.F."/>
        </authorList>
    </citation>
    <scope>NUCLEOTIDE SEQUENCE [LARGE SCALE GENOMIC DNA]</scope>
    <source>
        <strain evidence="3">CG22_combo_CG10-13_8_21_14_all_35_9</strain>
    </source>
</reference>
<evidence type="ECO:0000256" key="1">
    <source>
        <dbReference type="SAM" id="Phobius"/>
    </source>
</evidence>
<organism evidence="3 4">
    <name type="scientific">Candidatus Roizmanbacteria bacterium CG22_combo_CG10-13_8_21_14_all_35_9</name>
    <dbReference type="NCBI Taxonomy" id="1974861"/>
    <lineage>
        <taxon>Bacteria</taxon>
        <taxon>Candidatus Roizmaniibacteriota</taxon>
    </lineage>
</organism>
<feature type="transmembrane region" description="Helical" evidence="1">
    <location>
        <begin position="93"/>
        <end position="110"/>
    </location>
</feature>
<evidence type="ECO:0000313" key="4">
    <source>
        <dbReference type="Proteomes" id="UP000231021"/>
    </source>
</evidence>
<feature type="transmembrane region" description="Helical" evidence="1">
    <location>
        <begin position="235"/>
        <end position="256"/>
    </location>
</feature>
<sequence length="287" mass="32331">MPFYVYAWIGAIFGGFFVITAKLTSKHVISNPWLFNFLLSLAVLLFTLPPAIYYHAVIPNNWTMIIIAAIFLTLTNIFYIFSNKSLDVSVFMPLYNFKSIFAVLIGIIFFRENIAVNKLFFVGVIFIAGILTSLDEKFSLKSFFKVTIAVGLATVFFNILLNAFTKTAMLSNSLWTATLWITMLNFIFVLPTMPLFKNEINKLSFSHIIPVGLMGLFDAIGILASNKAYQGNLGISSLIMNTPFSMIFAFLFSIFAPKLLEKHTLKIYAIRFVSTATMIYAAIQLSR</sequence>
<name>A0A2H0BY38_9BACT</name>
<feature type="transmembrane region" description="Helical" evidence="1">
    <location>
        <begin position="6"/>
        <end position="23"/>
    </location>
</feature>
<feature type="domain" description="EamA" evidence="2">
    <location>
        <begin position="4"/>
        <end position="133"/>
    </location>
</feature>
<dbReference type="AlphaFoldDB" id="A0A2H0BY38"/>